<organism evidence="1 2">
    <name type="scientific">Actinoplanes cyaneus</name>
    <dbReference type="NCBI Taxonomy" id="52696"/>
    <lineage>
        <taxon>Bacteria</taxon>
        <taxon>Bacillati</taxon>
        <taxon>Actinomycetota</taxon>
        <taxon>Actinomycetes</taxon>
        <taxon>Micromonosporales</taxon>
        <taxon>Micromonosporaceae</taxon>
        <taxon>Actinoplanes</taxon>
    </lineage>
</organism>
<name>A0A919MAY7_9ACTN</name>
<accession>A0A919MAY7</accession>
<dbReference type="EMBL" id="BOMH01000093">
    <property type="protein sequence ID" value="GID71018.1"/>
    <property type="molecule type" value="Genomic_DNA"/>
</dbReference>
<protein>
    <submittedName>
        <fullName evidence="1">Uncharacterized protein</fullName>
    </submittedName>
</protein>
<gene>
    <name evidence="1" type="ORF">Acy02nite_88990</name>
</gene>
<sequence>MLIRTPLRLAHAAAWVDPRSGTVRFGARDRTRTLLAGLAPDSYLVSCGHTTVVATTGSAEALTFTLEDGASAAIGTTVKPAWCSAVEATLPEPLADVPHWLEVGIRVGPARSWYCGIPLGRLPAFQTRIAGQGHRLTYITRIRVADHATV</sequence>
<evidence type="ECO:0000313" key="1">
    <source>
        <dbReference type="EMBL" id="GID71018.1"/>
    </source>
</evidence>
<reference evidence="1" key="1">
    <citation type="submission" date="2021-01" db="EMBL/GenBank/DDBJ databases">
        <title>Whole genome shotgun sequence of Actinoplanes cyaneus NBRC 14990.</title>
        <authorList>
            <person name="Komaki H."/>
            <person name="Tamura T."/>
        </authorList>
    </citation>
    <scope>NUCLEOTIDE SEQUENCE</scope>
    <source>
        <strain evidence="1">NBRC 14990</strain>
    </source>
</reference>
<proteinExistence type="predicted"/>
<evidence type="ECO:0000313" key="2">
    <source>
        <dbReference type="Proteomes" id="UP000619479"/>
    </source>
</evidence>
<comment type="caution">
    <text evidence="1">The sequence shown here is derived from an EMBL/GenBank/DDBJ whole genome shotgun (WGS) entry which is preliminary data.</text>
</comment>
<keyword evidence="2" id="KW-1185">Reference proteome</keyword>
<dbReference type="Proteomes" id="UP000619479">
    <property type="component" value="Unassembled WGS sequence"/>
</dbReference>
<dbReference type="AlphaFoldDB" id="A0A919MAY7"/>